<comment type="subcellular location">
    <subcellularLocation>
        <location evidence="1">Membrane</location>
        <topology evidence="1">Multi-pass membrane protein</topology>
    </subcellularLocation>
</comment>
<gene>
    <name evidence="8" type="ORF">SAMN02745110_01545</name>
</gene>
<dbReference type="GO" id="GO:0016874">
    <property type="term" value="F:ligase activity"/>
    <property type="evidence" value="ECO:0007669"/>
    <property type="project" value="UniProtKB-KW"/>
</dbReference>
<proteinExistence type="predicted"/>
<dbReference type="RefSeq" id="WP_078787390.1">
    <property type="nucleotide sequence ID" value="NZ_FMTO01000008.1"/>
</dbReference>
<evidence type="ECO:0000313" key="9">
    <source>
        <dbReference type="Proteomes" id="UP000189857"/>
    </source>
</evidence>
<feature type="domain" description="O-antigen ligase-related" evidence="7">
    <location>
        <begin position="296"/>
        <end position="466"/>
    </location>
</feature>
<evidence type="ECO:0000256" key="6">
    <source>
        <dbReference type="SAM" id="Phobius"/>
    </source>
</evidence>
<feature type="transmembrane region" description="Helical" evidence="6">
    <location>
        <begin position="120"/>
        <end position="141"/>
    </location>
</feature>
<evidence type="ECO:0000256" key="3">
    <source>
        <dbReference type="ARBA" id="ARBA00022989"/>
    </source>
</evidence>
<accession>A0A1T4NDG6</accession>
<dbReference type="AlphaFoldDB" id="A0A1T4NDG6"/>
<dbReference type="InterPro" id="IPR051533">
    <property type="entry name" value="WaaL-like"/>
</dbReference>
<dbReference type="OrthoDB" id="1762823at2"/>
<evidence type="ECO:0000259" key="7">
    <source>
        <dbReference type="Pfam" id="PF04932"/>
    </source>
</evidence>
<dbReference type="InterPro" id="IPR007016">
    <property type="entry name" value="O-antigen_ligase-rel_domated"/>
</dbReference>
<evidence type="ECO:0000256" key="2">
    <source>
        <dbReference type="ARBA" id="ARBA00022692"/>
    </source>
</evidence>
<organism evidence="8 9">
    <name type="scientific">Eubacterium ruminantium</name>
    <dbReference type="NCBI Taxonomy" id="42322"/>
    <lineage>
        <taxon>Bacteria</taxon>
        <taxon>Bacillati</taxon>
        <taxon>Bacillota</taxon>
        <taxon>Clostridia</taxon>
        <taxon>Eubacteriales</taxon>
        <taxon>Eubacteriaceae</taxon>
        <taxon>Eubacterium</taxon>
    </lineage>
</organism>
<feature type="transmembrane region" description="Helical" evidence="6">
    <location>
        <begin position="223"/>
        <end position="241"/>
    </location>
</feature>
<dbReference type="PANTHER" id="PTHR37422:SF13">
    <property type="entry name" value="LIPOPOLYSACCHARIDE BIOSYNTHESIS PROTEIN PA4999-RELATED"/>
    <property type="match status" value="1"/>
</dbReference>
<feature type="transmembrane region" description="Helical" evidence="6">
    <location>
        <begin position="312"/>
        <end position="329"/>
    </location>
</feature>
<dbReference type="PANTHER" id="PTHR37422">
    <property type="entry name" value="TEICHURONIC ACID BIOSYNTHESIS PROTEIN TUAE"/>
    <property type="match status" value="1"/>
</dbReference>
<feature type="transmembrane region" description="Helical" evidence="6">
    <location>
        <begin position="266"/>
        <end position="283"/>
    </location>
</feature>
<keyword evidence="3 6" id="KW-1133">Transmembrane helix</keyword>
<dbReference type="GO" id="GO:0016020">
    <property type="term" value="C:membrane"/>
    <property type="evidence" value="ECO:0007669"/>
    <property type="project" value="UniProtKB-SubCell"/>
</dbReference>
<feature type="transmembrane region" description="Helical" evidence="6">
    <location>
        <begin position="290"/>
        <end position="306"/>
    </location>
</feature>
<feature type="transmembrane region" description="Helical" evidence="6">
    <location>
        <begin position="161"/>
        <end position="183"/>
    </location>
</feature>
<protein>
    <submittedName>
        <fullName evidence="8">O-antigen ligase</fullName>
    </submittedName>
</protein>
<feature type="transmembrane region" description="Helical" evidence="6">
    <location>
        <begin position="489"/>
        <end position="509"/>
    </location>
</feature>
<dbReference type="Proteomes" id="UP000189857">
    <property type="component" value="Unassembled WGS sequence"/>
</dbReference>
<dbReference type="EMBL" id="FUXA01000009">
    <property type="protein sequence ID" value="SJZ77310.1"/>
    <property type="molecule type" value="Genomic_DNA"/>
</dbReference>
<keyword evidence="2 6" id="KW-0812">Transmembrane</keyword>
<evidence type="ECO:0000256" key="5">
    <source>
        <dbReference type="SAM" id="MobiDB-lite"/>
    </source>
</evidence>
<name>A0A1T4NDG6_9FIRM</name>
<dbReference type="Pfam" id="PF04932">
    <property type="entry name" value="Wzy_C"/>
    <property type="match status" value="1"/>
</dbReference>
<evidence type="ECO:0000313" key="8">
    <source>
        <dbReference type="EMBL" id="SJZ77310.1"/>
    </source>
</evidence>
<sequence length="537" mass="61419">MSEKENKKPDYNDPYDKNPDIKNQQSLDDIMKDPELVEKILAEKGIKLPEKDTEEKARINIEAISVIMNGLVFFVLGIFITSPFIQLFCRVIDDLTDSKWNVGVSGIVDNRKFINNYQHMIGNINALVCLTAAFLYIMVIYKAFTKRKKIFGNIKKYLSAALPLIIFLMFSVSIIVVTCIRGFNEFDKKGHPYMNESIYSYMLYPLSYFFCGLFVWKSSYKKILLYALIFTAFPLNILALYNEWGGGFLYFRGSGVVAVFHNSNHYGYYLAMVLFTSGILFVIEEKIWRRIVSLISMIVATIVLIINNTLGAYLAVSLSFVLFIIYSILSNRRKRGDDEKTGSAPVKHKGFLKKIFWPGGWQCAILILVIFIGITVLMSRRYNTVGSSVSVMVGDVGDILSDPMENDKAGSGRWRLWKGAVRHIVEEPLLGFGVEGLLIQYEIGTPHNEILQYAEFFGVITTALYILAVWLVMWRVFRNFKKMSKSTMLCFFACFTYLASSFFGVAIYYTTPFVYIFLGLTYAEYLRDSIKNDDFTS</sequence>
<feature type="compositionally biased region" description="Basic and acidic residues" evidence="5">
    <location>
        <begin position="1"/>
        <end position="20"/>
    </location>
</feature>
<keyword evidence="9" id="KW-1185">Reference proteome</keyword>
<feature type="transmembrane region" description="Helical" evidence="6">
    <location>
        <begin position="198"/>
        <end position="216"/>
    </location>
</feature>
<keyword evidence="8" id="KW-0436">Ligase</keyword>
<feature type="transmembrane region" description="Helical" evidence="6">
    <location>
        <begin position="66"/>
        <end position="88"/>
    </location>
</feature>
<reference evidence="8 9" key="1">
    <citation type="submission" date="2017-02" db="EMBL/GenBank/DDBJ databases">
        <authorList>
            <person name="Peterson S.W."/>
        </authorList>
    </citation>
    <scope>NUCLEOTIDE SEQUENCE [LARGE SCALE GENOMIC DNA]</scope>
    <source>
        <strain evidence="8 9">ATCC 17233</strain>
    </source>
</reference>
<feature type="region of interest" description="Disordered" evidence="5">
    <location>
        <begin position="1"/>
        <end position="24"/>
    </location>
</feature>
<evidence type="ECO:0000256" key="4">
    <source>
        <dbReference type="ARBA" id="ARBA00023136"/>
    </source>
</evidence>
<evidence type="ECO:0000256" key="1">
    <source>
        <dbReference type="ARBA" id="ARBA00004141"/>
    </source>
</evidence>
<feature type="transmembrane region" description="Helical" evidence="6">
    <location>
        <begin position="355"/>
        <end position="378"/>
    </location>
</feature>
<keyword evidence="4 6" id="KW-0472">Membrane</keyword>
<feature type="transmembrane region" description="Helical" evidence="6">
    <location>
        <begin position="456"/>
        <end position="477"/>
    </location>
</feature>